<accession>A0A447IBX1</accession>
<evidence type="ECO:0000313" key="1">
    <source>
        <dbReference type="EMBL" id="VDS04998.1"/>
    </source>
</evidence>
<proteinExistence type="predicted"/>
<dbReference type="OrthoDB" id="7950600at2"/>
<dbReference type="Proteomes" id="UP000268844">
    <property type="component" value="Unassembled WGS sequence"/>
</dbReference>
<reference evidence="1 2" key="1">
    <citation type="submission" date="2018-12" db="EMBL/GenBank/DDBJ databases">
        <authorList>
            <person name="Criscuolo A."/>
        </authorList>
    </citation>
    <scope>NUCLEOTIDE SEQUENCE [LARGE SCALE GENOMIC DNA]</scope>
    <source>
        <strain evidence="1">ACIP1116281</strain>
    </source>
</reference>
<sequence>MRCDLVHIEQVPLGECALRLFVADAELTASIIEHRCDGRLVLSDAPKPGLDGIVPTITLLLQRRPDHLYVVLEQDAYWPETFPKLHGA</sequence>
<evidence type="ECO:0000313" key="2">
    <source>
        <dbReference type="Proteomes" id="UP000268844"/>
    </source>
</evidence>
<keyword evidence="2" id="KW-1185">Reference proteome</keyword>
<dbReference type="AlphaFoldDB" id="A0A447IBX1"/>
<dbReference type="EMBL" id="UZWD01000025">
    <property type="protein sequence ID" value="VDS04998.1"/>
    <property type="molecule type" value="Genomic_DNA"/>
</dbReference>
<gene>
    <name evidence="1" type="ORF">DEVEQU_02139</name>
</gene>
<name>A0A447IBX1_9HYPH</name>
<dbReference type="RefSeq" id="WP_126150531.1">
    <property type="nucleotide sequence ID" value="NZ_JBHTMH010000004.1"/>
</dbReference>
<protein>
    <submittedName>
        <fullName evidence="1">Uncharacterized protein</fullName>
    </submittedName>
</protein>
<organism evidence="1 2">
    <name type="scientific">Devosia equisanguinis</name>
    <dbReference type="NCBI Taxonomy" id="2490941"/>
    <lineage>
        <taxon>Bacteria</taxon>
        <taxon>Pseudomonadati</taxon>
        <taxon>Pseudomonadota</taxon>
        <taxon>Alphaproteobacteria</taxon>
        <taxon>Hyphomicrobiales</taxon>
        <taxon>Devosiaceae</taxon>
        <taxon>Devosia</taxon>
    </lineage>
</organism>